<gene>
    <name evidence="2" type="ORF">DW988_04945</name>
</gene>
<evidence type="ECO:0000256" key="1">
    <source>
        <dbReference type="SAM" id="MobiDB-lite"/>
    </source>
</evidence>
<comment type="caution">
    <text evidence="2">The sequence shown here is derived from an EMBL/GenBank/DDBJ whole genome shotgun (WGS) entry which is preliminary data.</text>
</comment>
<proteinExistence type="predicted"/>
<protein>
    <submittedName>
        <fullName evidence="2">Uncharacterized protein</fullName>
    </submittedName>
</protein>
<sequence>MARKQETPMPFYVGDWLRCPELRVLPPDVRGLWMDMLCYMWESVERGVMVMPNGQPCTKEDIARIIGTDCSGSSKWVDSLIENKVCEVREDGAIYSRRMVKDNLISEKRRLAGKKGGEITKARVFIPKAEAETILQEQPQQPQQEVLLFPQESPPPLTPEQQKKAEKAKKYKYAEFVTLTRDEYAKLCAEYSEEGAKRMIEILDNYKGSKGKKYSSDYRAILNWVVNRYNEEIQKYGYKHKESASKDPGSATGNDYRNTI</sequence>
<dbReference type="EMBL" id="QSEE01000003">
    <property type="protein sequence ID" value="RGZ50502.1"/>
    <property type="molecule type" value="Genomic_DNA"/>
</dbReference>
<accession>A0A413NPX9</accession>
<evidence type="ECO:0000313" key="2">
    <source>
        <dbReference type="EMBL" id="RGZ50502.1"/>
    </source>
</evidence>
<dbReference type="Proteomes" id="UP000283684">
    <property type="component" value="Unassembled WGS sequence"/>
</dbReference>
<name>A0A413NPX9_BACUN</name>
<feature type="compositionally biased region" description="Polar residues" evidence="1">
    <location>
        <begin position="251"/>
        <end position="260"/>
    </location>
</feature>
<dbReference type="AlphaFoldDB" id="A0A413NPX9"/>
<evidence type="ECO:0000313" key="3">
    <source>
        <dbReference type="Proteomes" id="UP000283684"/>
    </source>
</evidence>
<organism evidence="2 3">
    <name type="scientific">Bacteroides uniformis</name>
    <dbReference type="NCBI Taxonomy" id="820"/>
    <lineage>
        <taxon>Bacteria</taxon>
        <taxon>Pseudomonadati</taxon>
        <taxon>Bacteroidota</taxon>
        <taxon>Bacteroidia</taxon>
        <taxon>Bacteroidales</taxon>
        <taxon>Bacteroidaceae</taxon>
        <taxon>Bacteroides</taxon>
    </lineage>
</organism>
<dbReference type="RefSeq" id="WP_005850367.1">
    <property type="nucleotide sequence ID" value="NZ_JABFHX010000007.1"/>
</dbReference>
<feature type="region of interest" description="Disordered" evidence="1">
    <location>
        <begin position="240"/>
        <end position="260"/>
    </location>
</feature>
<reference evidence="2 3" key="1">
    <citation type="submission" date="2018-08" db="EMBL/GenBank/DDBJ databases">
        <title>A genome reference for cultivated species of the human gut microbiota.</title>
        <authorList>
            <person name="Zou Y."/>
            <person name="Xue W."/>
            <person name="Luo G."/>
        </authorList>
    </citation>
    <scope>NUCLEOTIDE SEQUENCE [LARGE SCALE GENOMIC DNA]</scope>
    <source>
        <strain evidence="2 3">AM50-4</strain>
    </source>
</reference>
<dbReference type="GeneID" id="79858366"/>